<keyword evidence="2" id="KW-0364">Heterocyst</keyword>
<evidence type="ECO:0000256" key="1">
    <source>
        <dbReference type="ARBA" id="ARBA00022553"/>
    </source>
</evidence>
<proteinExistence type="evidence at transcript level"/>
<dbReference type="InterPro" id="IPR025497">
    <property type="entry name" value="PatA-like_N"/>
</dbReference>
<name>A0AAP5M701_9CYAN</name>
<dbReference type="GO" id="GO:0000160">
    <property type="term" value="P:phosphorelay signal transduction system"/>
    <property type="evidence" value="ECO:0007669"/>
    <property type="project" value="UniProtKB-KW"/>
</dbReference>
<keyword evidence="2" id="KW-0902">Two-component regulatory system</keyword>
<keyword evidence="1 3" id="KW-0597">Phosphoprotein</keyword>
<dbReference type="Pfam" id="PF14332">
    <property type="entry name" value="DUF4388"/>
    <property type="match status" value="1"/>
</dbReference>
<dbReference type="PIRSF" id="PIRSF005897">
    <property type="entry name" value="RR_PatA"/>
    <property type="match status" value="1"/>
</dbReference>
<dbReference type="InterPro" id="IPR024186">
    <property type="entry name" value="Sig_transdc_resp-reg_PatA"/>
</dbReference>
<keyword evidence="6" id="KW-1185">Reference proteome</keyword>
<dbReference type="PANTHER" id="PTHR44591">
    <property type="entry name" value="STRESS RESPONSE REGULATOR PROTEIN 1"/>
    <property type="match status" value="1"/>
</dbReference>
<accession>A0AAP5M701</accession>
<dbReference type="GO" id="GO:0030428">
    <property type="term" value="C:cell septum"/>
    <property type="evidence" value="ECO:0007669"/>
    <property type="project" value="UniProtKB-SubCell"/>
</dbReference>
<dbReference type="GO" id="GO:0043158">
    <property type="term" value="P:heterocyst development"/>
    <property type="evidence" value="ECO:0007669"/>
    <property type="project" value="UniProtKB-KW"/>
</dbReference>
<evidence type="ECO:0000313" key="6">
    <source>
        <dbReference type="Proteomes" id="UP000667802"/>
    </source>
</evidence>
<dbReference type="PROSITE" id="PS50110">
    <property type="entry name" value="RESPONSE_REGULATORY"/>
    <property type="match status" value="1"/>
</dbReference>
<comment type="caution">
    <text evidence="5">The sequence shown here is derived from an EMBL/GenBank/DDBJ whole genome shotgun (WGS) entry which is preliminary data.</text>
</comment>
<dbReference type="EMBL" id="JAALHA020000013">
    <property type="protein sequence ID" value="MDR9897606.1"/>
    <property type="molecule type" value="Genomic_DNA"/>
</dbReference>
<evidence type="ECO:0000313" key="5">
    <source>
        <dbReference type="EMBL" id="MDR9897606.1"/>
    </source>
</evidence>
<dbReference type="SUPFAM" id="SSF52172">
    <property type="entry name" value="CheY-like"/>
    <property type="match status" value="1"/>
</dbReference>
<dbReference type="InterPro" id="IPR001789">
    <property type="entry name" value="Sig_transdc_resp-reg_receiver"/>
</dbReference>
<organism evidence="5 6">
    <name type="scientific">Aetokthonos hydrillicola Thurmond2011</name>
    <dbReference type="NCBI Taxonomy" id="2712845"/>
    <lineage>
        <taxon>Bacteria</taxon>
        <taxon>Bacillati</taxon>
        <taxon>Cyanobacteriota</taxon>
        <taxon>Cyanophyceae</taxon>
        <taxon>Nostocales</taxon>
        <taxon>Hapalosiphonaceae</taxon>
        <taxon>Aetokthonos</taxon>
    </lineage>
</organism>
<dbReference type="RefSeq" id="WP_208338375.1">
    <property type="nucleotide sequence ID" value="NZ_CAWQFN010000089.1"/>
</dbReference>
<comment type="subcellular location">
    <subcellularLocation>
        <location evidence="2">Cell septum</location>
    </subcellularLocation>
</comment>
<feature type="domain" description="Response regulatory" evidence="4">
    <location>
        <begin position="234"/>
        <end position="350"/>
    </location>
</feature>
<gene>
    <name evidence="5" type="ORF">G7B40_024000</name>
</gene>
<sequence length="351" mass="40563">MNTIPIGRYRFFQTLQPLSLLTKITNETSNGCLQVFTTSASWSFYFNEGKLIYASLVEKKFELIYRNLRRFNQQIPTLHNGICKQIQVIFETGIENQAIPNPDYLAICWLVNQNYLTPTQAGILIEQITLDVLELFLRLREGSYEFIPESFLDDMPKFCDLDIFSLVENCQKRRNPGYVHSQVTQQQQMRQFQAKIGQPQPFVKPNTPLPPRLNTHLNNRQQVYPQSVAKTTYKIFCVDDTPLVLNNFKKCLDDQIFSFVGVNNPVKAIIQILRSKPDLIFLDTEMEKLNGYELCSLLRKHSCFQNIPVILLTEKVGLIHRFKGKFVGASGYLAKPFTPADLLKVIFKHIQ</sequence>
<dbReference type="AlphaFoldDB" id="A0AAP5M701"/>
<protein>
    <recommendedName>
        <fullName evidence="2">Protein PatA</fullName>
    </recommendedName>
</protein>
<comment type="induction">
    <text evidence="2">By nitrogen starvation.</text>
</comment>
<dbReference type="InterPro" id="IPR050595">
    <property type="entry name" value="Bact_response_regulator"/>
</dbReference>
<dbReference type="SMART" id="SM00448">
    <property type="entry name" value="REC"/>
    <property type="match status" value="1"/>
</dbReference>
<reference evidence="6" key="1">
    <citation type="journal article" date="2021" name="Science">
        <title>Hunting the eagle killer: A cyanobacterial neurotoxin causes vacuolar myelinopathy.</title>
        <authorList>
            <person name="Breinlinger S."/>
            <person name="Phillips T.J."/>
            <person name="Haram B.N."/>
            <person name="Mares J."/>
            <person name="Martinez Yerena J.A."/>
            <person name="Hrouzek P."/>
            <person name="Sobotka R."/>
            <person name="Henderson W.M."/>
            <person name="Schmieder P."/>
            <person name="Williams S.M."/>
            <person name="Lauderdale J.D."/>
            <person name="Wilde H.D."/>
            <person name="Gerrin W."/>
            <person name="Kust A."/>
            <person name="Washington J.W."/>
            <person name="Wagner C."/>
            <person name="Geier B."/>
            <person name="Liebeke M."/>
            <person name="Enke H."/>
            <person name="Niedermeyer T.H.J."/>
            <person name="Wilde S.B."/>
        </authorList>
    </citation>
    <scope>NUCLEOTIDE SEQUENCE [LARGE SCALE GENOMIC DNA]</scope>
    <source>
        <strain evidence="6">Thurmond2011</strain>
    </source>
</reference>
<comment type="function">
    <text evidence="2">Controls heterocyst pattern formation.</text>
</comment>
<dbReference type="Gene3D" id="3.40.50.2300">
    <property type="match status" value="1"/>
</dbReference>
<evidence type="ECO:0000256" key="3">
    <source>
        <dbReference type="PROSITE-ProRule" id="PRU00169"/>
    </source>
</evidence>
<dbReference type="InterPro" id="IPR011006">
    <property type="entry name" value="CheY-like_superfamily"/>
</dbReference>
<feature type="modified residue" description="4-aspartylphosphate" evidence="3">
    <location>
        <position position="283"/>
    </location>
</feature>
<evidence type="ECO:0000259" key="4">
    <source>
        <dbReference type="PROSITE" id="PS50110"/>
    </source>
</evidence>
<evidence type="ECO:0000256" key="2">
    <source>
        <dbReference type="PIRNR" id="PIRNR005897"/>
    </source>
</evidence>
<dbReference type="Proteomes" id="UP000667802">
    <property type="component" value="Unassembled WGS sequence"/>
</dbReference>
<dbReference type="PANTHER" id="PTHR44591:SF23">
    <property type="entry name" value="CHEY SUBFAMILY"/>
    <property type="match status" value="1"/>
</dbReference>
<dbReference type="Pfam" id="PF00072">
    <property type="entry name" value="Response_reg"/>
    <property type="match status" value="1"/>
</dbReference>